<protein>
    <submittedName>
        <fullName evidence="1">Uncharacterized protein</fullName>
    </submittedName>
</protein>
<dbReference type="Proteomes" id="UP000656077">
    <property type="component" value="Unassembled WGS sequence"/>
</dbReference>
<dbReference type="EMBL" id="WSRQ01000183">
    <property type="protein sequence ID" value="MVX67468.1"/>
    <property type="molecule type" value="Genomic_DNA"/>
</dbReference>
<proteinExistence type="predicted"/>
<accession>A0A964RTR1</accession>
<name>A0A964RTR1_9CLOT</name>
<evidence type="ECO:0000313" key="2">
    <source>
        <dbReference type="Proteomes" id="UP000656077"/>
    </source>
</evidence>
<gene>
    <name evidence="1" type="ORF">GKZ28_28105</name>
</gene>
<comment type="caution">
    <text evidence="1">The sequence shown here is derived from an EMBL/GenBank/DDBJ whole genome shotgun (WGS) entry which is preliminary data.</text>
</comment>
<evidence type="ECO:0000313" key="1">
    <source>
        <dbReference type="EMBL" id="MVX67468.1"/>
    </source>
</evidence>
<organism evidence="1 2">
    <name type="scientific">Clostridium chromiireducens</name>
    <dbReference type="NCBI Taxonomy" id="225345"/>
    <lineage>
        <taxon>Bacteria</taxon>
        <taxon>Bacillati</taxon>
        <taxon>Bacillota</taxon>
        <taxon>Clostridia</taxon>
        <taxon>Eubacteriales</taxon>
        <taxon>Clostridiaceae</taxon>
        <taxon>Clostridium</taxon>
    </lineage>
</organism>
<reference evidence="1" key="1">
    <citation type="submission" date="2019-12" db="EMBL/GenBank/DDBJ databases">
        <title>Microbes associate with the intestines of laboratory mice.</title>
        <authorList>
            <person name="Navarre W."/>
            <person name="Wong E."/>
        </authorList>
    </citation>
    <scope>NUCLEOTIDE SEQUENCE</scope>
    <source>
        <strain evidence="1">NM79_F5</strain>
    </source>
</reference>
<dbReference type="RefSeq" id="WP_160361848.1">
    <property type="nucleotide sequence ID" value="NZ_WSRQ01000183.1"/>
</dbReference>
<sequence length="49" mass="5897">MDRVQKFFRNELEVKKKVEILFEEKDGLFISIQGEKHKKEIKLAKVYEG</sequence>
<dbReference type="AlphaFoldDB" id="A0A964RTR1"/>